<feature type="binding site" evidence="4">
    <location>
        <position position="249"/>
    </location>
    <ligand>
        <name>Zn(2+)</name>
        <dbReference type="ChEBI" id="CHEBI:29105"/>
    </ligand>
</feature>
<feature type="binding site" evidence="4">
    <location>
        <position position="204"/>
    </location>
    <ligand>
        <name>NAD(+)</name>
        <dbReference type="ChEBI" id="CHEBI:57540"/>
    </ligand>
</feature>
<accession>A0ABT3ADU1</accession>
<comment type="catalytic activity">
    <reaction evidence="4">
        <text>(2R)-3-sulfopropanediol + 2 NAD(+) + H2O = (2R)-3-sulfolactate + 2 NADH + 3 H(+)</text>
        <dbReference type="Rhea" id="RHEA:28074"/>
        <dbReference type="ChEBI" id="CHEBI:15377"/>
        <dbReference type="ChEBI" id="CHEBI:15378"/>
        <dbReference type="ChEBI" id="CHEBI:57540"/>
        <dbReference type="ChEBI" id="CHEBI:57945"/>
        <dbReference type="ChEBI" id="CHEBI:58738"/>
        <dbReference type="ChEBI" id="CHEBI:60997"/>
        <dbReference type="EC" id="1.1.1.308"/>
    </reaction>
</comment>
<dbReference type="HAMAP" id="MF_02228">
    <property type="entry name" value="Sulfopropanediol_dehydrog"/>
    <property type="match status" value="1"/>
</dbReference>
<dbReference type="InterPro" id="IPR043678">
    <property type="entry name" value="Sulfopropanediol_dehydrog_HpsN"/>
</dbReference>
<dbReference type="SUPFAM" id="SSF53720">
    <property type="entry name" value="ALDH-like"/>
    <property type="match status" value="1"/>
</dbReference>
<proteinExistence type="inferred from homology"/>
<dbReference type="Pfam" id="PF00815">
    <property type="entry name" value="Histidinol_dh"/>
    <property type="match status" value="1"/>
</dbReference>
<dbReference type="PRINTS" id="PR00083">
    <property type="entry name" value="HOLDHDRGNASE"/>
</dbReference>
<dbReference type="InterPro" id="IPR022695">
    <property type="entry name" value="Histidinol_DH_monofunct"/>
</dbReference>
<evidence type="ECO:0000256" key="1">
    <source>
        <dbReference type="ARBA" id="ARBA00022723"/>
    </source>
</evidence>
<feature type="active site" description="Proton acceptor" evidence="4">
    <location>
        <position position="319"/>
    </location>
</feature>
<evidence type="ECO:0000256" key="2">
    <source>
        <dbReference type="ARBA" id="ARBA00022833"/>
    </source>
</evidence>
<dbReference type="InterPro" id="IPR001692">
    <property type="entry name" value="Histidinol_DH_CS"/>
</dbReference>
<dbReference type="InterPro" id="IPR012131">
    <property type="entry name" value="Hstdl_DH"/>
</dbReference>
<dbReference type="InterPro" id="IPR016161">
    <property type="entry name" value="Ald_DH/histidinol_DH"/>
</dbReference>
<dbReference type="GO" id="GO:0004399">
    <property type="term" value="F:histidinol dehydrogenase activity"/>
    <property type="evidence" value="ECO:0007669"/>
    <property type="project" value="UniProtKB-EC"/>
</dbReference>
<organism evidence="5 6">
    <name type="scientific">Ruegeria aquimaris</name>
    <dbReference type="NCBI Taxonomy" id="2984333"/>
    <lineage>
        <taxon>Bacteria</taxon>
        <taxon>Pseudomonadati</taxon>
        <taxon>Pseudomonadota</taxon>
        <taxon>Alphaproteobacteria</taxon>
        <taxon>Rhodobacterales</taxon>
        <taxon>Roseobacteraceae</taxon>
        <taxon>Ruegeria</taxon>
    </lineage>
</organism>
<dbReference type="EC" id="1.1.1.308" evidence="4"/>
<feature type="binding site" evidence="4">
    <location>
        <position position="181"/>
    </location>
    <ligand>
        <name>NAD(+)</name>
        <dbReference type="ChEBI" id="CHEBI:57540"/>
    </ligand>
</feature>
<dbReference type="Proteomes" id="UP001320899">
    <property type="component" value="Unassembled WGS sequence"/>
</dbReference>
<dbReference type="PANTHER" id="PTHR21256">
    <property type="entry name" value="HISTIDINOL DEHYDROGENASE HDH"/>
    <property type="match status" value="1"/>
</dbReference>
<comment type="function">
    <text evidence="4">Catalyzes the NAD-dependent oxidation of (R)-2,3-dihydroxypropane-1-sulfonate to (R)-3-sulfolactate.</text>
</comment>
<sequence length="435" mass="46728">MTREYLKKASLTAKSNATETHEIVKSILDDIEAGGDAKALEYAAKFDQYEGSILLSPEEIEAACALVPEKLKADIRFSHDNVRRFAELQKSTVSDVETEITPGFVTGQKAIPVEAAGCYVPGGRYSHIASAIMTVTTAKVAGCKHITACSPPRPGVGINPAIVYAAHICGADKIMAMGGVQGVAAMTFGLFGLPKANILVGPGNQFVAEAKRILFGRVGIDMIAGPTDSLILADRTADAHIVATDLVSQAEHGYNSPVWLVTDDRALAEDVMARVPVLIADLPDVNRENASAAWRDYAEVIVCSDRAEMAACSDEYAPEHLTVQAEDLDWWLENLTCYGSLFLGEETTVSYGDKATGTNHVLPTSRAASYTGGLSVHKYMKIVTWQRATREGSKAVAEATARISRLEGMEGHARAADVRLEKYFPNETFDLTANG</sequence>
<dbReference type="PIRSF" id="PIRSF000099">
    <property type="entry name" value="Histidinol_dh"/>
    <property type="match status" value="1"/>
</dbReference>
<dbReference type="PANTHER" id="PTHR21256:SF14">
    <property type="entry name" value="HISTIDINOL DEHYDROGENASE"/>
    <property type="match status" value="1"/>
</dbReference>
<dbReference type="NCBIfam" id="TIGR00069">
    <property type="entry name" value="hisD"/>
    <property type="match status" value="1"/>
</dbReference>
<keyword evidence="3 4" id="KW-0560">Oxidoreductase</keyword>
<comment type="caution">
    <text evidence="5">The sequence shown here is derived from an EMBL/GenBank/DDBJ whole genome shotgun (WGS) entry which is preliminary data.</text>
</comment>
<evidence type="ECO:0000313" key="5">
    <source>
        <dbReference type="EMBL" id="MCV2886742.1"/>
    </source>
</evidence>
<reference evidence="5 6" key="1">
    <citation type="submission" date="2022-10" db="EMBL/GenBank/DDBJ databases">
        <title>Ruegeria sp. nov., isolated from ocean surface sediments.</title>
        <authorList>
            <person name="He W."/>
            <person name="Xue H.-P."/>
            <person name="Zhang D.-F."/>
        </authorList>
    </citation>
    <scope>NUCLEOTIDE SEQUENCE [LARGE SCALE GENOMIC DNA]</scope>
    <source>
        <strain evidence="5 6">XHP0148</strain>
    </source>
</reference>
<dbReference type="PROSITE" id="PS00611">
    <property type="entry name" value="HISOL_DEHYDROGENASE"/>
    <property type="match status" value="1"/>
</dbReference>
<evidence type="ECO:0000256" key="4">
    <source>
        <dbReference type="HAMAP-Rule" id="MF_02228"/>
    </source>
</evidence>
<feature type="binding site" evidence="4">
    <location>
        <position position="119"/>
    </location>
    <ligand>
        <name>NAD(+)</name>
        <dbReference type="ChEBI" id="CHEBI:57540"/>
    </ligand>
</feature>
<feature type="binding site" evidence="4">
    <location>
        <position position="412"/>
    </location>
    <ligand>
        <name>Zn(2+)</name>
        <dbReference type="ChEBI" id="CHEBI:29105"/>
    </ligand>
</feature>
<gene>
    <name evidence="5" type="primary">hisD</name>
    <name evidence="4" type="synonym">hpsN</name>
    <name evidence="5" type="ORF">OE747_00230</name>
</gene>
<keyword evidence="4" id="KW-0520">NAD</keyword>
<feature type="active site" description="Proton acceptor" evidence="4">
    <location>
        <position position="320"/>
    </location>
</feature>
<protein>
    <recommendedName>
        <fullName evidence="4">Sulfopropanediol 3-dehydrogenase</fullName>
        <ecNumber evidence="4">1.1.1.308</ecNumber>
    </recommendedName>
    <alternativeName>
        <fullName evidence="4">2,3-dihydroxypropane-1-sulfonate 3-dehydrogenase (sulfolactate forming)</fullName>
        <shortName evidence="4">DHPS 3-dehydrogenase (sulfolactate forming)</shortName>
    </alternativeName>
</protein>
<feature type="binding site" evidence="4">
    <location>
        <position position="252"/>
    </location>
    <ligand>
        <name>Zn(2+)</name>
        <dbReference type="ChEBI" id="CHEBI:29105"/>
    </ligand>
</feature>
<comment type="cofactor">
    <cofactor evidence="4">
        <name>Zn(2+)</name>
        <dbReference type="ChEBI" id="CHEBI:29105"/>
    </cofactor>
    <text evidence="4">Binds 1 zinc ion per subunit.</text>
</comment>
<dbReference type="Gene3D" id="1.20.5.1300">
    <property type="match status" value="1"/>
</dbReference>
<name>A0ABT3ADU1_9RHOB</name>
<dbReference type="CDD" id="cd06572">
    <property type="entry name" value="Histidinol_dh"/>
    <property type="match status" value="1"/>
</dbReference>
<comment type="similarity">
    <text evidence="4">Belongs to the histidinol dehydrogenase family. HpsN subfamily.</text>
</comment>
<evidence type="ECO:0000256" key="3">
    <source>
        <dbReference type="ARBA" id="ARBA00023002"/>
    </source>
</evidence>
<dbReference type="RefSeq" id="WP_263826604.1">
    <property type="nucleotide sequence ID" value="NZ_JAOWLB010000001.1"/>
</dbReference>
<feature type="binding site" evidence="4">
    <location>
        <position position="353"/>
    </location>
    <ligand>
        <name>Zn(2+)</name>
        <dbReference type="ChEBI" id="CHEBI:29105"/>
    </ligand>
</feature>
<keyword evidence="6" id="KW-1185">Reference proteome</keyword>
<evidence type="ECO:0000313" key="6">
    <source>
        <dbReference type="Proteomes" id="UP001320899"/>
    </source>
</evidence>
<keyword evidence="1 4" id="KW-0479">Metal-binding</keyword>
<keyword evidence="2 4" id="KW-0862">Zinc</keyword>
<dbReference type="Gene3D" id="3.40.50.1980">
    <property type="entry name" value="Nitrogenase molybdenum iron protein domain"/>
    <property type="match status" value="2"/>
</dbReference>
<dbReference type="EMBL" id="JAOWLB010000001">
    <property type="protein sequence ID" value="MCV2886742.1"/>
    <property type="molecule type" value="Genomic_DNA"/>
</dbReference>